<dbReference type="Gene3D" id="3.40.190.10">
    <property type="entry name" value="Periplasmic binding protein-like II"/>
    <property type="match status" value="1"/>
</dbReference>
<proteinExistence type="predicted"/>
<evidence type="ECO:0000313" key="2">
    <source>
        <dbReference type="Proteomes" id="UP001519887"/>
    </source>
</evidence>
<evidence type="ECO:0000313" key="1">
    <source>
        <dbReference type="EMBL" id="MBW7456334.1"/>
    </source>
</evidence>
<dbReference type="EMBL" id="JAHZIK010000551">
    <property type="protein sequence ID" value="MBW7456334.1"/>
    <property type="molecule type" value="Genomic_DNA"/>
</dbReference>
<gene>
    <name evidence="1" type="ORF">K0U00_20065</name>
</gene>
<comment type="caution">
    <text evidence="1">The sequence shown here is derived from an EMBL/GenBank/DDBJ whole genome shotgun (WGS) entry which is preliminary data.</text>
</comment>
<protein>
    <submittedName>
        <fullName evidence="1">Uncharacterized protein</fullName>
    </submittedName>
</protein>
<dbReference type="RefSeq" id="WP_210044009.1">
    <property type="nucleotide sequence ID" value="NZ_JBHLVU010000001.1"/>
</dbReference>
<name>A0ABS7C604_9BACL</name>
<accession>A0ABS7C604</accession>
<keyword evidence="2" id="KW-1185">Reference proteome</keyword>
<sequence length="103" mass="11781">MIRSSQVLKLKFKDPAEMDMIQQMIASVGNVTSVYALGAKERAELMNDIKKYREEMMAKFIYGTVSPDDAGWNEYVKTHDEKYKGNQVREAMLDDLKKAGVIQ</sequence>
<dbReference type="Proteomes" id="UP001519887">
    <property type="component" value="Unassembled WGS sequence"/>
</dbReference>
<reference evidence="1 2" key="1">
    <citation type="submission" date="2021-07" db="EMBL/GenBank/DDBJ databases">
        <title>Paenibacillus radiodurans sp. nov., isolated from the southeastern edge of Tengger Desert.</title>
        <authorList>
            <person name="Zhang G."/>
        </authorList>
    </citation>
    <scope>NUCLEOTIDE SEQUENCE [LARGE SCALE GENOMIC DNA]</scope>
    <source>
        <strain evidence="1 2">CCM 7311</strain>
    </source>
</reference>
<organism evidence="1 2">
    <name type="scientific">Paenibacillus sepulcri</name>
    <dbReference type="NCBI Taxonomy" id="359917"/>
    <lineage>
        <taxon>Bacteria</taxon>
        <taxon>Bacillati</taxon>
        <taxon>Bacillota</taxon>
        <taxon>Bacilli</taxon>
        <taxon>Bacillales</taxon>
        <taxon>Paenibacillaceae</taxon>
        <taxon>Paenibacillus</taxon>
    </lineage>
</organism>